<dbReference type="GO" id="GO:0000307">
    <property type="term" value="C:cyclin-dependent protein kinase holoenzyme complex"/>
    <property type="evidence" value="ECO:0007669"/>
    <property type="project" value="TreeGrafter"/>
</dbReference>
<dbReference type="CDD" id="cd20557">
    <property type="entry name" value="CYCLIN_ScPCL1-like"/>
    <property type="match status" value="1"/>
</dbReference>
<keyword evidence="4" id="KW-1185">Reference proteome</keyword>
<protein>
    <recommendedName>
        <fullName evidence="2">Cyclin N-terminal domain-containing protein</fullName>
    </recommendedName>
</protein>
<reference evidence="3" key="1">
    <citation type="submission" date="2017-12" db="EMBL/GenBank/DDBJ databases">
        <title>Gene loss provides genomic basis for host adaptation in cereal stripe rust fungi.</title>
        <authorList>
            <person name="Xia C."/>
        </authorList>
    </citation>
    <scope>NUCLEOTIDE SEQUENCE [LARGE SCALE GENOMIC DNA]</scope>
    <source>
        <strain evidence="3">93-210</strain>
    </source>
</reference>
<dbReference type="SUPFAM" id="SSF47954">
    <property type="entry name" value="Cyclin-like"/>
    <property type="match status" value="1"/>
</dbReference>
<dbReference type="GO" id="GO:0005634">
    <property type="term" value="C:nucleus"/>
    <property type="evidence" value="ECO:0007669"/>
    <property type="project" value="TreeGrafter"/>
</dbReference>
<dbReference type="GO" id="GO:0019901">
    <property type="term" value="F:protein kinase binding"/>
    <property type="evidence" value="ECO:0007669"/>
    <property type="project" value="InterPro"/>
</dbReference>
<dbReference type="EMBL" id="PKSL01000069">
    <property type="protein sequence ID" value="POW07986.1"/>
    <property type="molecule type" value="Genomic_DNA"/>
</dbReference>
<dbReference type="VEuPathDB" id="FungiDB:PSHT_03771"/>
<proteinExistence type="predicted"/>
<dbReference type="InterPro" id="IPR006671">
    <property type="entry name" value="Cyclin_N"/>
</dbReference>
<feature type="domain" description="Cyclin N-terminal" evidence="2">
    <location>
        <begin position="133"/>
        <end position="231"/>
    </location>
</feature>
<dbReference type="VEuPathDB" id="FungiDB:PSTT_07883"/>
<dbReference type="PANTHER" id="PTHR15615:SF10">
    <property type="entry name" value="PHO85 CYCLIN-2-RELATED"/>
    <property type="match status" value="1"/>
</dbReference>
<dbReference type="Pfam" id="PF00134">
    <property type="entry name" value="Cyclin_N"/>
    <property type="match status" value="1"/>
</dbReference>
<evidence type="ECO:0000256" key="1">
    <source>
        <dbReference type="SAM" id="MobiDB-lite"/>
    </source>
</evidence>
<name>A0A2S4VEM3_9BASI</name>
<dbReference type="Gene3D" id="1.10.472.10">
    <property type="entry name" value="Cyclin-like"/>
    <property type="match status" value="1"/>
</dbReference>
<comment type="caution">
    <text evidence="3">The sequence shown here is derived from an EMBL/GenBank/DDBJ whole genome shotgun (WGS) entry which is preliminary data.</text>
</comment>
<evidence type="ECO:0000313" key="4">
    <source>
        <dbReference type="Proteomes" id="UP000239156"/>
    </source>
</evidence>
<feature type="region of interest" description="Disordered" evidence="1">
    <location>
        <begin position="90"/>
        <end position="127"/>
    </location>
</feature>
<feature type="region of interest" description="Disordered" evidence="1">
    <location>
        <begin position="379"/>
        <end position="407"/>
    </location>
</feature>
<feature type="non-terminal residue" evidence="3">
    <location>
        <position position="1"/>
    </location>
</feature>
<accession>A0A2S4VEM3</accession>
<organism evidence="3 4">
    <name type="scientific">Puccinia striiformis</name>
    <dbReference type="NCBI Taxonomy" id="27350"/>
    <lineage>
        <taxon>Eukaryota</taxon>
        <taxon>Fungi</taxon>
        <taxon>Dikarya</taxon>
        <taxon>Basidiomycota</taxon>
        <taxon>Pucciniomycotina</taxon>
        <taxon>Pucciniomycetes</taxon>
        <taxon>Pucciniales</taxon>
        <taxon>Pucciniaceae</taxon>
        <taxon>Puccinia</taxon>
    </lineage>
</organism>
<evidence type="ECO:0000313" key="3">
    <source>
        <dbReference type="EMBL" id="POW07986.1"/>
    </source>
</evidence>
<dbReference type="Proteomes" id="UP000239156">
    <property type="component" value="Unassembled WGS sequence"/>
</dbReference>
<feature type="region of interest" description="Disordered" evidence="1">
    <location>
        <begin position="267"/>
        <end position="309"/>
    </location>
</feature>
<dbReference type="GO" id="GO:0016538">
    <property type="term" value="F:cyclin-dependent protein serine/threonine kinase regulator activity"/>
    <property type="evidence" value="ECO:0007669"/>
    <property type="project" value="TreeGrafter"/>
</dbReference>
<dbReference type="AlphaFoldDB" id="A0A2S4VEM3"/>
<sequence length="407" mass="45055">INCKLLYIPTKMEVTNMILNKATSLFPTAPKPAPVTWTHPPVVRRHPASLIAKSLHHPGLLALVRQRVNRDMISHIAQVAVSVIQCQSESPDSLLSPPATPIRLEPVGRDQPSYGTPNTPHRDSRKEVDSSLPSLEAFIQIVVEKSNVQVPTLLCTIIYLERLRSKLPKIAKGLNCTRHRVFLAALIVAAKYLNDSCPKNKHWCSHASIFADVEVNLMERQLLFLLDFDLRMDEETLLKAFAPFLPDASPRPIPAHMSQKVMPPAPYRAPSNQSFANTPPSISHTTPRNNLTKYRDSQHGAPLTPSPSPIRRLMLFGNGLADKTIQRIGGAQRAVKISPASSVSSSNPSTVDSSSPEEELLFQLSLSGHKQFRAVQAASNHKMQLERSPFSSHHPVTRRNVAISHSH</sequence>
<feature type="compositionally biased region" description="Polar residues" evidence="1">
    <location>
        <begin position="270"/>
        <end position="292"/>
    </location>
</feature>
<dbReference type="PANTHER" id="PTHR15615">
    <property type="match status" value="1"/>
</dbReference>
<gene>
    <name evidence="3" type="ORF">PSTT_07883</name>
</gene>
<dbReference type="InterPro" id="IPR013922">
    <property type="entry name" value="Cyclin_PHO80-like"/>
</dbReference>
<evidence type="ECO:0000259" key="2">
    <source>
        <dbReference type="Pfam" id="PF00134"/>
    </source>
</evidence>
<dbReference type="InterPro" id="IPR036915">
    <property type="entry name" value="Cyclin-like_sf"/>
</dbReference>